<dbReference type="PROSITE" id="PS01330">
    <property type="entry name" value="PABS_1"/>
    <property type="match status" value="1"/>
</dbReference>
<evidence type="ECO:0000256" key="6">
    <source>
        <dbReference type="ARBA" id="ARBA00023115"/>
    </source>
</evidence>
<keyword evidence="5" id="KW-0068">Autocatalytic cleavage</keyword>
<evidence type="ECO:0000313" key="16">
    <source>
        <dbReference type="EMBL" id="KAL3807665.1"/>
    </source>
</evidence>
<dbReference type="Proteomes" id="UP001530377">
    <property type="component" value="Unassembled WGS sequence"/>
</dbReference>
<dbReference type="EMBL" id="JALLPB020000601">
    <property type="protein sequence ID" value="KAL3807665.1"/>
    <property type="molecule type" value="Genomic_DNA"/>
</dbReference>
<dbReference type="GO" id="GO:0006596">
    <property type="term" value="P:polyamine biosynthetic process"/>
    <property type="evidence" value="ECO:0007669"/>
    <property type="project" value="UniProtKB-UniRule"/>
</dbReference>
<reference evidence="16 17" key="1">
    <citation type="submission" date="2024-10" db="EMBL/GenBank/DDBJ databases">
        <title>Updated reference genomes for cyclostephanoid diatoms.</title>
        <authorList>
            <person name="Roberts W.R."/>
            <person name="Alverson A.J."/>
        </authorList>
    </citation>
    <scope>NUCLEOTIDE SEQUENCE [LARGE SCALE GENOMIC DNA]</scope>
    <source>
        <strain evidence="16 17">AJA228-03</strain>
    </source>
</reference>
<keyword evidence="13" id="KW-0472">Membrane</keyword>
<keyword evidence="13" id="KW-0812">Transmembrane</keyword>
<evidence type="ECO:0000256" key="1">
    <source>
        <dbReference type="ARBA" id="ARBA00001928"/>
    </source>
</evidence>
<evidence type="ECO:0000256" key="4">
    <source>
        <dbReference type="ARBA" id="ARBA00022793"/>
    </source>
</evidence>
<evidence type="ECO:0000256" key="11">
    <source>
        <dbReference type="PROSITE-ProRule" id="PRU00354"/>
    </source>
</evidence>
<evidence type="ECO:0000256" key="2">
    <source>
        <dbReference type="ARBA" id="ARBA00007867"/>
    </source>
</evidence>
<comment type="similarity">
    <text evidence="2">Belongs to the spermidine/spermine synthase family.</text>
</comment>
<keyword evidence="6 11" id="KW-0620">Polyamine biosynthesis</keyword>
<gene>
    <name evidence="16" type="ORF">ACHAXA_008773</name>
</gene>
<evidence type="ECO:0000256" key="13">
    <source>
        <dbReference type="SAM" id="Phobius"/>
    </source>
</evidence>
<keyword evidence="4" id="KW-0210">Decarboxylase</keyword>
<comment type="caution">
    <text evidence="16">The sequence shown here is derived from an EMBL/GenBank/DDBJ whole genome shotgun (WGS) entry which is preliminary data.</text>
</comment>
<dbReference type="AlphaFoldDB" id="A0ABD3R492"/>
<keyword evidence="7" id="KW-0865">Zymogen</keyword>
<dbReference type="Gene3D" id="3.40.50.150">
    <property type="entry name" value="Vaccinia Virus protein VP39"/>
    <property type="match status" value="1"/>
</dbReference>
<dbReference type="HAMAP" id="MF_00198">
    <property type="entry name" value="Spermidine_synth"/>
    <property type="match status" value="1"/>
</dbReference>
<evidence type="ECO:0000259" key="15">
    <source>
        <dbReference type="PROSITE" id="PS51006"/>
    </source>
</evidence>
<dbReference type="InterPro" id="IPR001214">
    <property type="entry name" value="SET_dom"/>
</dbReference>
<dbReference type="InterPro" id="IPR001045">
    <property type="entry name" value="Spermi_synthase"/>
</dbReference>
<dbReference type="InterPro" id="IPR003826">
    <property type="entry name" value="AdoMetDC_fam_prok"/>
</dbReference>
<evidence type="ECO:0000256" key="9">
    <source>
        <dbReference type="ARBA" id="ARBA00023270"/>
    </source>
</evidence>
<dbReference type="PANTHER" id="PTHR43317:SF1">
    <property type="entry name" value="THERMOSPERMINE SYNTHASE ACAULIS5"/>
    <property type="match status" value="1"/>
</dbReference>
<evidence type="ECO:0000256" key="12">
    <source>
        <dbReference type="SAM" id="MobiDB-lite"/>
    </source>
</evidence>
<evidence type="ECO:0000256" key="3">
    <source>
        <dbReference type="ARBA" id="ARBA00022679"/>
    </source>
</evidence>
<dbReference type="InterPro" id="IPR030373">
    <property type="entry name" value="PABS_CS"/>
</dbReference>
<dbReference type="PANTHER" id="PTHR43317">
    <property type="entry name" value="THERMOSPERMINE SYNTHASE ACAULIS5"/>
    <property type="match status" value="1"/>
</dbReference>
<dbReference type="Pfam" id="PF01564">
    <property type="entry name" value="Spermine_synth"/>
    <property type="match status" value="1"/>
</dbReference>
<dbReference type="InterPro" id="IPR030374">
    <property type="entry name" value="PABS"/>
</dbReference>
<evidence type="ECO:0008006" key="18">
    <source>
        <dbReference type="Google" id="ProtNLM"/>
    </source>
</evidence>
<dbReference type="NCBIfam" id="TIGR03330">
    <property type="entry name" value="SAM_DCase_Bsu"/>
    <property type="match status" value="1"/>
</dbReference>
<feature type="compositionally biased region" description="Polar residues" evidence="12">
    <location>
        <begin position="27"/>
        <end position="39"/>
    </location>
</feature>
<evidence type="ECO:0000256" key="7">
    <source>
        <dbReference type="ARBA" id="ARBA00023145"/>
    </source>
</evidence>
<keyword evidence="8" id="KW-0456">Lyase</keyword>
<accession>A0ABD3R492</accession>
<evidence type="ECO:0000256" key="5">
    <source>
        <dbReference type="ARBA" id="ARBA00022813"/>
    </source>
</evidence>
<dbReference type="GO" id="GO:0010487">
    <property type="term" value="F:thermospermine synthase activity"/>
    <property type="evidence" value="ECO:0007669"/>
    <property type="project" value="UniProtKB-ARBA"/>
</dbReference>
<keyword evidence="13" id="KW-1133">Transmembrane helix</keyword>
<protein>
    <recommendedName>
        <fullName evidence="18">PABS domain-containing protein</fullName>
    </recommendedName>
</protein>
<dbReference type="GO" id="GO:0016831">
    <property type="term" value="F:carboxy-lyase activity"/>
    <property type="evidence" value="ECO:0007669"/>
    <property type="project" value="UniProtKB-KW"/>
</dbReference>
<dbReference type="PROSITE" id="PS51006">
    <property type="entry name" value="PABS_2"/>
    <property type="match status" value="1"/>
</dbReference>
<feature type="domain" description="SET" evidence="14">
    <location>
        <begin position="689"/>
        <end position="857"/>
    </location>
</feature>
<dbReference type="InterPro" id="IPR016067">
    <property type="entry name" value="S-AdoMet_deCO2ase_core"/>
</dbReference>
<evidence type="ECO:0000256" key="8">
    <source>
        <dbReference type="ARBA" id="ARBA00023239"/>
    </source>
</evidence>
<comment type="cofactor">
    <cofactor evidence="1">
        <name>pyruvate</name>
        <dbReference type="ChEBI" id="CHEBI:15361"/>
    </cofactor>
</comment>
<keyword evidence="17" id="KW-1185">Reference proteome</keyword>
<feature type="domain" description="PABS" evidence="15">
    <location>
        <begin position="327"/>
        <end position="607"/>
    </location>
</feature>
<dbReference type="SUPFAM" id="SSF53335">
    <property type="entry name" value="S-adenosyl-L-methionine-dependent methyltransferases"/>
    <property type="match status" value="1"/>
</dbReference>
<dbReference type="CDD" id="cd02440">
    <property type="entry name" value="AdoMet_MTases"/>
    <property type="match status" value="1"/>
</dbReference>
<keyword evidence="3 11" id="KW-0808">Transferase</keyword>
<dbReference type="PROSITE" id="PS50280">
    <property type="entry name" value="SET"/>
    <property type="match status" value="1"/>
</dbReference>
<dbReference type="SUPFAM" id="SSF56276">
    <property type="entry name" value="S-adenosylmethionine decarboxylase"/>
    <property type="match status" value="1"/>
</dbReference>
<dbReference type="FunFam" id="3.60.90.10:FF:000025">
    <property type="entry name" value="Uncharacterized protein"/>
    <property type="match status" value="1"/>
</dbReference>
<keyword evidence="9" id="KW-0704">Schiff base</keyword>
<feature type="region of interest" description="Disordered" evidence="12">
    <location>
        <begin position="1"/>
        <end position="52"/>
    </location>
</feature>
<evidence type="ECO:0000256" key="10">
    <source>
        <dbReference type="ARBA" id="ARBA00023317"/>
    </source>
</evidence>
<proteinExistence type="inferred from homology"/>
<name>A0ABD3R492_9STRA</name>
<evidence type="ECO:0000313" key="17">
    <source>
        <dbReference type="Proteomes" id="UP001530377"/>
    </source>
</evidence>
<feature type="transmembrane region" description="Helical" evidence="13">
    <location>
        <begin position="72"/>
        <end position="98"/>
    </location>
</feature>
<organism evidence="16 17">
    <name type="scientific">Cyclostephanos tholiformis</name>
    <dbReference type="NCBI Taxonomy" id="382380"/>
    <lineage>
        <taxon>Eukaryota</taxon>
        <taxon>Sar</taxon>
        <taxon>Stramenopiles</taxon>
        <taxon>Ochrophyta</taxon>
        <taxon>Bacillariophyta</taxon>
        <taxon>Coscinodiscophyceae</taxon>
        <taxon>Thalassiosirophycidae</taxon>
        <taxon>Stephanodiscales</taxon>
        <taxon>Stephanodiscaceae</taxon>
        <taxon>Cyclostephanos</taxon>
    </lineage>
</organism>
<evidence type="ECO:0000259" key="14">
    <source>
        <dbReference type="PROSITE" id="PS50280"/>
    </source>
</evidence>
<keyword evidence="10" id="KW-0670">Pyruvate</keyword>
<dbReference type="Gene3D" id="3.60.90.10">
    <property type="entry name" value="S-adenosylmethionine decarboxylase"/>
    <property type="match status" value="1"/>
</dbReference>
<dbReference type="InterPro" id="IPR017716">
    <property type="entry name" value="S-AdoMet_deCOase_pro-enz"/>
</dbReference>
<feature type="active site" description="Proton acceptor" evidence="11">
    <location>
        <position position="514"/>
    </location>
</feature>
<sequence>MTKVRRRMPRLILDTTTSDKNPGAKSRSGSLGSDPSTSAEDAAPAGSTSSLDNISSSCVERALNIAGMFRRLFIITVSASLFVVTLVIVAALAFFVGIVTRLVLVGMMGANAPHPTQVVTDLVATTVGLLRTPVVLGGKEVPPTKYTSRTFWQGGALTSQTVHIDRAGSTSYDGGEDDAANEVAAHHDDGDMHLPSGQHLLVDIKHVDPDFLNSEERLASAMIELVNESRLTLLSYHCHSLVPTGVSCAGVLLESHVAFHTWPKHGVITIDLFTCGAGLLMPVIPTIRRLFGLPVLDSPSPLEPLMKWSHKLRGFREDNSPGDNPHENPLEQDFGLDNLANHDIASKHPLLSKRTALQYVDMFEWHNPPKLNPESYEYLPETTSKLDEGIYLDGVQQRSLYGEAAHHEALVHPGMLAHPNPKRVAIIGGGKGATLREVLKHKTVESVTMVKIDEELVKMCREHLPECDMEGSETDSSFDDSRAFVEFFDAFGWFIECFGKEDIKEGKFDVIIMDALDPDKFIAIVGSLYKDDVFINALYNGLSDGGVFVAHLGDTDKLNDTAAGVGPGKDKANMVGALESAGFKSMHIYDEGHSHLGSPWAYLVCFKDYKSRARWYKAVPELAIEIHQRLNERKSGRSTLLYFDAPTMMGYQLPSKAQETAQCRREDKQEECYEPLMDPEFVNVPVSHLKVEKSSIGEFGGRGLFAAQDISKNAILAVDGSIKSFHVLPCSVSVLENLKELVQESNLPFVESKASRFYNFMEGYGIGSTIMGKLHYDIDSWIGLFCNHGCNGTYNVGKPSYQYYTEVNVELHHPGELIMSAPIFSPFTERHLRHFQYRDDSILRKINRGDEILCNYLAFVGVSDDFEEFVMDLRAVCAGEMGEITKYELI</sequence>
<dbReference type="InterPro" id="IPR029063">
    <property type="entry name" value="SAM-dependent_MTases_sf"/>
</dbReference>
<dbReference type="Pfam" id="PF02675">
    <property type="entry name" value="AdoMet_dc"/>
    <property type="match status" value="1"/>
</dbReference>